<feature type="domain" description="Replitron C-terminal" evidence="3">
    <location>
        <begin position="219"/>
        <end position="288"/>
    </location>
</feature>
<evidence type="ECO:0000313" key="4">
    <source>
        <dbReference type="EMBL" id="KAK9837562.1"/>
    </source>
</evidence>
<sequence>MPAIPDLSAATAPAQVTAEAAGPGQGSGRRGPRRGRGGRPPTRPAAQRVARAQRLPPGTQGLPVNHWSVTIAVRGGDVPSGWADRAASWGVSFCEKYAMSFELGGRIRRLHLQGCIQIRSNRDEAYAAVLVKHLKTYIPILPGAGGTVSFVPFGDTQTWSGMLGYVQKDAGQGHYELRTHAISDAELAEGRMTYNTLRLDYEEGKIALAKTSLFKVLYREWYTQLRPLDVEVDRLLLWMLQTGRYTPSSTWITTPNGSGINFDQARAMWKVCREPETIDLSTVHNLFFHDRFKRRGTRVY</sequence>
<keyword evidence="5" id="KW-1185">Reference proteome</keyword>
<comment type="caution">
    <text evidence="4">The sequence shown here is derived from an EMBL/GenBank/DDBJ whole genome shotgun (WGS) entry which is preliminary data.</text>
</comment>
<dbReference type="Proteomes" id="UP001438707">
    <property type="component" value="Unassembled WGS sequence"/>
</dbReference>
<reference evidence="4 5" key="1">
    <citation type="journal article" date="2024" name="Nat. Commun.">
        <title>Phylogenomics reveals the evolutionary origins of lichenization in chlorophyte algae.</title>
        <authorList>
            <person name="Puginier C."/>
            <person name="Libourel C."/>
            <person name="Otte J."/>
            <person name="Skaloud P."/>
            <person name="Haon M."/>
            <person name="Grisel S."/>
            <person name="Petersen M."/>
            <person name="Berrin J.G."/>
            <person name="Delaux P.M."/>
            <person name="Dal Grande F."/>
            <person name="Keller J."/>
        </authorList>
    </citation>
    <scope>NUCLEOTIDE SEQUENCE [LARGE SCALE GENOMIC DNA]</scope>
    <source>
        <strain evidence="4 5">SAG 2145</strain>
    </source>
</reference>
<dbReference type="InterPro" id="IPR054424">
    <property type="entry name" value="Replitron_HUH"/>
</dbReference>
<dbReference type="AlphaFoldDB" id="A0AAW1RVA9"/>
<dbReference type="Pfam" id="PF21859">
    <property type="entry name" value="Replitron_HUH"/>
    <property type="match status" value="1"/>
</dbReference>
<organism evidence="4 5">
    <name type="scientific">Apatococcus lobatus</name>
    <dbReference type="NCBI Taxonomy" id="904363"/>
    <lineage>
        <taxon>Eukaryota</taxon>
        <taxon>Viridiplantae</taxon>
        <taxon>Chlorophyta</taxon>
        <taxon>core chlorophytes</taxon>
        <taxon>Trebouxiophyceae</taxon>
        <taxon>Chlorellales</taxon>
        <taxon>Chlorellaceae</taxon>
        <taxon>Apatococcus</taxon>
    </lineage>
</organism>
<name>A0AAW1RVA9_9CHLO</name>
<dbReference type="InterPro" id="IPR054423">
    <property type="entry name" value="Replitron_C"/>
</dbReference>
<protein>
    <submittedName>
        <fullName evidence="4">Uncharacterized protein</fullName>
    </submittedName>
</protein>
<feature type="region of interest" description="Disordered" evidence="1">
    <location>
        <begin position="1"/>
        <end position="60"/>
    </location>
</feature>
<gene>
    <name evidence="4" type="ORF">WJX74_000246</name>
</gene>
<feature type="compositionally biased region" description="Low complexity" evidence="1">
    <location>
        <begin position="9"/>
        <end position="22"/>
    </location>
</feature>
<evidence type="ECO:0000313" key="5">
    <source>
        <dbReference type="Proteomes" id="UP001438707"/>
    </source>
</evidence>
<evidence type="ECO:0000259" key="3">
    <source>
        <dbReference type="Pfam" id="PF21860"/>
    </source>
</evidence>
<feature type="domain" description="Replitron HUH endonuclease" evidence="2">
    <location>
        <begin position="68"/>
        <end position="194"/>
    </location>
</feature>
<dbReference type="Pfam" id="PF21860">
    <property type="entry name" value="Replitron_C"/>
    <property type="match status" value="1"/>
</dbReference>
<evidence type="ECO:0000259" key="2">
    <source>
        <dbReference type="Pfam" id="PF21859"/>
    </source>
</evidence>
<feature type="compositionally biased region" description="Low complexity" evidence="1">
    <location>
        <begin position="44"/>
        <end position="57"/>
    </location>
</feature>
<proteinExistence type="predicted"/>
<evidence type="ECO:0000256" key="1">
    <source>
        <dbReference type="SAM" id="MobiDB-lite"/>
    </source>
</evidence>
<dbReference type="EMBL" id="JALJOS010000006">
    <property type="protein sequence ID" value="KAK9837562.1"/>
    <property type="molecule type" value="Genomic_DNA"/>
</dbReference>
<accession>A0AAW1RVA9</accession>